<proteinExistence type="predicted"/>
<organism evidence="2 3">
    <name type="scientific">Nocardia ninae NBRC 108245</name>
    <dbReference type="NCBI Taxonomy" id="1210091"/>
    <lineage>
        <taxon>Bacteria</taxon>
        <taxon>Bacillati</taxon>
        <taxon>Actinomycetota</taxon>
        <taxon>Actinomycetes</taxon>
        <taxon>Mycobacteriales</taxon>
        <taxon>Nocardiaceae</taxon>
        <taxon>Nocardia</taxon>
    </lineage>
</organism>
<evidence type="ECO:0000256" key="1">
    <source>
        <dbReference type="SAM" id="MobiDB-lite"/>
    </source>
</evidence>
<keyword evidence="3" id="KW-1185">Reference proteome</keyword>
<sequence>MLTHLVRQRESNRNKFDDHQKQKHEPECHKQSCHKRRESGELIILPEIDASHGDDGHDEQRARFGKRAESLGYYPPRWVTVQGLYRVGFGRGQRRVRDDKGAAQGYHEQYGQ</sequence>
<comment type="caution">
    <text evidence="2">The sequence shown here is derived from an EMBL/GenBank/DDBJ whole genome shotgun (WGS) entry which is preliminary data.</text>
</comment>
<name>A0A511MNW1_9NOCA</name>
<accession>A0A511MNW1</accession>
<evidence type="ECO:0000313" key="3">
    <source>
        <dbReference type="Proteomes" id="UP000321424"/>
    </source>
</evidence>
<dbReference type="EMBL" id="BJXA01000059">
    <property type="protein sequence ID" value="GEM41878.1"/>
    <property type="molecule type" value="Genomic_DNA"/>
</dbReference>
<dbReference type="Proteomes" id="UP000321424">
    <property type="component" value="Unassembled WGS sequence"/>
</dbReference>
<gene>
    <name evidence="2" type="ORF">NN4_63970</name>
</gene>
<reference evidence="2 3" key="1">
    <citation type="submission" date="2019-07" db="EMBL/GenBank/DDBJ databases">
        <title>Whole genome shotgun sequence of Nocardia ninae NBRC 108245.</title>
        <authorList>
            <person name="Hosoyama A."/>
            <person name="Uohara A."/>
            <person name="Ohji S."/>
            <person name="Ichikawa N."/>
        </authorList>
    </citation>
    <scope>NUCLEOTIDE SEQUENCE [LARGE SCALE GENOMIC DNA]</scope>
    <source>
        <strain evidence="2 3">NBRC 108245</strain>
    </source>
</reference>
<feature type="compositionally biased region" description="Basic and acidic residues" evidence="1">
    <location>
        <begin position="7"/>
        <end position="30"/>
    </location>
</feature>
<feature type="region of interest" description="Disordered" evidence="1">
    <location>
        <begin position="1"/>
        <end position="35"/>
    </location>
</feature>
<evidence type="ECO:0000313" key="2">
    <source>
        <dbReference type="EMBL" id="GEM41878.1"/>
    </source>
</evidence>
<dbReference type="AlphaFoldDB" id="A0A511MNW1"/>
<protein>
    <submittedName>
        <fullName evidence="2">Uncharacterized protein</fullName>
    </submittedName>
</protein>